<protein>
    <recommendedName>
        <fullName evidence="4">Coproporphyrinogen III oxidase</fullName>
    </recommendedName>
</protein>
<reference evidence="3" key="1">
    <citation type="journal article" date="2019" name="Int. J. Syst. Evol. Microbiol.">
        <title>The Global Catalogue of Microorganisms (GCM) 10K type strain sequencing project: providing services to taxonomists for standard genome sequencing and annotation.</title>
        <authorList>
            <consortium name="The Broad Institute Genomics Platform"/>
            <consortium name="The Broad Institute Genome Sequencing Center for Infectious Disease"/>
            <person name="Wu L."/>
            <person name="Ma J."/>
        </authorList>
    </citation>
    <scope>NUCLEOTIDE SEQUENCE [LARGE SCALE GENOMIC DNA]</scope>
    <source>
        <strain evidence="3">KCTC 52232</strain>
    </source>
</reference>
<evidence type="ECO:0008006" key="4">
    <source>
        <dbReference type="Google" id="ProtNLM"/>
    </source>
</evidence>
<comment type="caution">
    <text evidence="2">The sequence shown here is derived from an EMBL/GenBank/DDBJ whole genome shotgun (WGS) entry which is preliminary data.</text>
</comment>
<evidence type="ECO:0000313" key="2">
    <source>
        <dbReference type="EMBL" id="MFD2866741.1"/>
    </source>
</evidence>
<name>A0ABW5XUV7_9SPHI</name>
<dbReference type="EMBL" id="JBHUON010000034">
    <property type="protein sequence ID" value="MFD2866741.1"/>
    <property type="molecule type" value="Genomic_DNA"/>
</dbReference>
<evidence type="ECO:0000313" key="3">
    <source>
        <dbReference type="Proteomes" id="UP001597601"/>
    </source>
</evidence>
<proteinExistence type="predicted"/>
<accession>A0ABW5XUV7</accession>
<evidence type="ECO:0000256" key="1">
    <source>
        <dbReference type="SAM" id="SignalP"/>
    </source>
</evidence>
<dbReference type="RefSeq" id="WP_377130385.1">
    <property type="nucleotide sequence ID" value="NZ_JBHUON010000034.1"/>
</dbReference>
<keyword evidence="1" id="KW-0732">Signal</keyword>
<gene>
    <name evidence="2" type="ORF">ACFSYC_18745</name>
</gene>
<dbReference type="Proteomes" id="UP001597601">
    <property type="component" value="Unassembled WGS sequence"/>
</dbReference>
<sequence length="58" mass="6268">MKKQILSFALLATMISAVAVGCSSSEKATVSDSNTMDSPMVDTTKMMDTTKMDTTRKM</sequence>
<organism evidence="2 3">
    <name type="scientific">Mucilaginibacter antarcticus</name>
    <dbReference type="NCBI Taxonomy" id="1855725"/>
    <lineage>
        <taxon>Bacteria</taxon>
        <taxon>Pseudomonadati</taxon>
        <taxon>Bacteroidota</taxon>
        <taxon>Sphingobacteriia</taxon>
        <taxon>Sphingobacteriales</taxon>
        <taxon>Sphingobacteriaceae</taxon>
        <taxon>Mucilaginibacter</taxon>
    </lineage>
</organism>
<dbReference type="PROSITE" id="PS51257">
    <property type="entry name" value="PROKAR_LIPOPROTEIN"/>
    <property type="match status" value="1"/>
</dbReference>
<feature type="chain" id="PRO_5046283125" description="Coproporphyrinogen III oxidase" evidence="1">
    <location>
        <begin position="20"/>
        <end position="58"/>
    </location>
</feature>
<feature type="signal peptide" evidence="1">
    <location>
        <begin position="1"/>
        <end position="19"/>
    </location>
</feature>
<keyword evidence="3" id="KW-1185">Reference proteome</keyword>